<evidence type="ECO:0000313" key="3">
    <source>
        <dbReference type="EMBL" id="MDD2167368.1"/>
    </source>
</evidence>
<comment type="caution">
    <text evidence="3">The sequence shown here is derived from an EMBL/GenBank/DDBJ whole genome shotgun (WGS) entry which is preliminary data.</text>
</comment>
<sequence length="1187" mass="129426">MSSIAKLNIILDLEAANFEKGMSKSEHQAQQFSRKFQVDMDKATKSAKQFAQRTTEYLENIENAAKNINKNSNFQFFTTLGGYAQAASGNIIKYADSYTELGNRIRLVTKSNDEFVKANAAVFDISLRTNQAISSTSQIYQRFAQNADTLKISQQKISELTETVSKAVAISGASNAASEASLTQFGQALASGILRGQEFNSVVEQTPALAKALADGLGVTIAELRKMANDGKLTTDVLVKGLENAKKSVDHQFSSRIITIGQAFTNLETNITKFVGEMDQAIGASQTSISVLNALAKNVDVLGIGVAALATSWGLYHTQGFLKSRAAIYEQNKALKAQKVAQATALVTQREKIATLAQETAVRLENTMQSYNANKATMEEIAVTQQRIATEKAKIAVEMQGVSSRAERIALSTQLKALEQQEIQLAQQKIAVDKQQIATKQALKVAYAENAITQSRLTASTVASTTATTVYGRAVAGVKNELNLMKAAALSNPLMTLAMLATTAGSAIWMLSENKKMAREEALRYADSIDQVRTNLEQMTKVQVEAELVKVKRSLQEQEAHLESLKQKQRELQESTQQTVEYIGQEWGGAAVAHKRSTEEIEKAQEELKLTTAEVEKAQNQLNKTLEIQRDLQAHIPVSELKDRFAELFPNIEHSQIKVDGLNVSIGNFSMQIPAATADALKFSGAVGEVTKSAIQAAIAIANLPIVKGGEVIDPKNLKMIEQLERRNAIAQAKGKDKIALQVKDALLNSGMKEGEAGYQRLKEAYEQQFAQQASSGGKTRSGADYRKDFESYFDDLKKTNADTLKNIDVSRANSLEKLNKLIKAGVVSHEEAEEAKTLITQRYLQEREELAERYAPHLSAKNKMQRELYDIQQLQSVGALSNIDARNASDRAKFEYAQTAGRNAVSVQDQVKGIYDPLQDIANQQAQELAQLDAFHQTQLLKEEEFQKLKQQIIERYANDKFQTEMQKYADGLNTLGSAFGDLTSVIEQAGGKQSAAYKAMFAIQKSFAIAEATINVTRAASQAMADWSKMDAASKFAAVAGVMSQGMALVGQIRSVGFSSGGYTGDGGKYTPAGIVHKGEYVITKEATARLGLDYLNYLNYGKRGFASGGGVGVPRVPSTPTHFGGSQNVTVTVINNGKPTSAEVETKKDGQDLAIAVKLMEQIADGVYRRNQTRDLRSGGALNR</sequence>
<name>A0AA42EIL5_GLAPU</name>
<evidence type="ECO:0000256" key="1">
    <source>
        <dbReference type="SAM" id="Coils"/>
    </source>
</evidence>
<feature type="domain" description="Tape measure protein N-terminal" evidence="2">
    <location>
        <begin position="90"/>
        <end position="280"/>
    </location>
</feature>
<feature type="coiled-coil region" evidence="1">
    <location>
        <begin position="354"/>
        <end position="381"/>
    </location>
</feature>
<dbReference type="EMBL" id="JAODIR010000005">
    <property type="protein sequence ID" value="MDD2167368.1"/>
    <property type="molecule type" value="Genomic_DNA"/>
</dbReference>
<accession>A0AA42EIL5</accession>
<evidence type="ECO:0000259" key="2">
    <source>
        <dbReference type="Pfam" id="PF20155"/>
    </source>
</evidence>
<dbReference type="AlphaFoldDB" id="A0AA42EIL5"/>
<organism evidence="3 4">
    <name type="scientific">Glaesserella parasuis</name>
    <name type="common">Haemophilus parasuis</name>
    <dbReference type="NCBI Taxonomy" id="738"/>
    <lineage>
        <taxon>Bacteria</taxon>
        <taxon>Pseudomonadati</taxon>
        <taxon>Pseudomonadota</taxon>
        <taxon>Gammaproteobacteria</taxon>
        <taxon>Pasteurellales</taxon>
        <taxon>Pasteurellaceae</taxon>
        <taxon>Glaesserella</taxon>
    </lineage>
</organism>
<dbReference type="InterPro" id="IPR013491">
    <property type="entry name" value="Tape_meas_N"/>
</dbReference>
<dbReference type="NCBIfam" id="TIGR02675">
    <property type="entry name" value="tape_meas_nterm"/>
    <property type="match status" value="1"/>
</dbReference>
<dbReference type="Pfam" id="PF20155">
    <property type="entry name" value="TMP_3"/>
    <property type="match status" value="1"/>
</dbReference>
<proteinExistence type="predicted"/>
<dbReference type="Proteomes" id="UP001148834">
    <property type="component" value="Unassembled WGS sequence"/>
</dbReference>
<evidence type="ECO:0000313" key="4">
    <source>
        <dbReference type="Proteomes" id="UP001148834"/>
    </source>
</evidence>
<reference evidence="3" key="1">
    <citation type="submission" date="2022-09" db="EMBL/GenBank/DDBJ databases">
        <title>Molecular characterization of Glaesserella parasuis strains circulating in commercial swine farms using whole-genome sequencing.</title>
        <authorList>
            <person name="Mugabi R."/>
            <person name="Clavijo M."/>
            <person name="Li G."/>
        </authorList>
    </citation>
    <scope>NUCLEOTIDE SEQUENCE</scope>
    <source>
        <strain evidence="3">0435-53</strain>
    </source>
</reference>
<keyword evidence="1" id="KW-0175">Coiled coil</keyword>
<feature type="coiled-coil region" evidence="1">
    <location>
        <begin position="541"/>
        <end position="635"/>
    </location>
</feature>
<protein>
    <submittedName>
        <fullName evidence="3">Tape measure protein</fullName>
    </submittedName>
</protein>
<gene>
    <name evidence="3" type="ORF">N5925_01855</name>
</gene>